<evidence type="ECO:0008006" key="7">
    <source>
        <dbReference type="Google" id="ProtNLM"/>
    </source>
</evidence>
<accession>A0AAD4KA20</accession>
<evidence type="ECO:0000313" key="6">
    <source>
        <dbReference type="Proteomes" id="UP001200034"/>
    </source>
</evidence>
<keyword evidence="1" id="KW-1202">Platelet aggregation activating toxin</keyword>
<feature type="active site" description="Nucleophile" evidence="2">
    <location>
        <position position="373"/>
    </location>
</feature>
<dbReference type="PANTHER" id="PTHR11686">
    <property type="entry name" value="GAMMA GLUTAMYL TRANSPEPTIDASE"/>
    <property type="match status" value="1"/>
</dbReference>
<feature type="binding site" evidence="3">
    <location>
        <position position="414"/>
    </location>
    <ligand>
        <name>L-glutamate</name>
        <dbReference type="ChEBI" id="CHEBI:29985"/>
    </ligand>
</feature>
<dbReference type="InterPro" id="IPR043138">
    <property type="entry name" value="GGT_lsub"/>
</dbReference>
<feature type="binding site" evidence="3">
    <location>
        <position position="467"/>
    </location>
    <ligand>
        <name>L-glutamate</name>
        <dbReference type="ChEBI" id="CHEBI:29985"/>
    </ligand>
</feature>
<evidence type="ECO:0000256" key="3">
    <source>
        <dbReference type="PIRSR" id="PIRSR600101-2"/>
    </source>
</evidence>
<evidence type="ECO:0000256" key="1">
    <source>
        <dbReference type="ARBA" id="ARBA00084097"/>
    </source>
</evidence>
<keyword evidence="6" id="KW-1185">Reference proteome</keyword>
<sequence length="565" mass="61828">AGKRHVARTPPNPEMPLPASSSKLHRFKQSAICSDNSECSSIASDVLQRGGSAVDAALAALLCSGLLGMQSMGLGGGMLMNIYMHKERRAVSILGREMAPQALSAVDYSQFQSEQQLQQSSWSIAVPTELLGYAVAHERYGQLAWRELVAPTLALCHSGYALYKHQYDALLINEDMVKGDALLRRMFVNPDTGQFWRLGSHIQPPRQLCTTYERIAEEGPRSFYNGSLQAQLYADLRDINSSITREDLRNAQVQLAESLVVPLDELDLHLVPPPGSGHIVGFIMNILRAYRRDFEATGKLGALEIHRIVEAMKFGFVQRWQLDDAADEQLLANLTSTELAAHIARLIDDAQTFNSTSHYGADGALAARQEHGTAHISVLHNGDAVSVTSSINYYFGSGRMGKRTGVLFNNGMSDYSLRHLSNYFGLPFIEGRNAIGAAPRPMSSMCPLIVTERSSGRVRLVVGAAGGTKIITALVPLLVRMLWQRADLKSAVDAPRFHHQMLPNVLQHEYGLLQADVSGLQARGHRCERYRNRGSVICGVAAEHGRSDGITANSDYRKLGGVAGV</sequence>
<dbReference type="FunFam" id="1.10.246.130:FF:000001">
    <property type="entry name" value="Gamma-glutamyltransferase 5 isoform 1"/>
    <property type="match status" value="1"/>
</dbReference>
<dbReference type="Gene3D" id="3.60.20.40">
    <property type="match status" value="1"/>
</dbReference>
<feature type="non-terminal residue" evidence="5">
    <location>
        <position position="1"/>
    </location>
</feature>
<proteinExistence type="predicted"/>
<feature type="binding site" evidence="3">
    <location>
        <begin position="443"/>
        <end position="444"/>
    </location>
    <ligand>
        <name>L-glutamate</name>
        <dbReference type="ChEBI" id="CHEBI:29985"/>
    </ligand>
</feature>
<dbReference type="PANTHER" id="PTHR11686:SF9">
    <property type="entry name" value="RE13973P"/>
    <property type="match status" value="1"/>
</dbReference>
<dbReference type="GO" id="GO:0036374">
    <property type="term" value="F:glutathione hydrolase activity"/>
    <property type="evidence" value="ECO:0007669"/>
    <property type="project" value="InterPro"/>
</dbReference>
<reference evidence="5" key="1">
    <citation type="journal article" date="2021" name="Mol. Ecol. Resour.">
        <title>Phylogenomic analyses of the genus Drosophila reveals genomic signals of climate adaptation.</title>
        <authorList>
            <person name="Li F."/>
            <person name="Rane R.V."/>
            <person name="Luria V."/>
            <person name="Xiong Z."/>
            <person name="Chen J."/>
            <person name="Li Z."/>
            <person name="Catullo R.A."/>
            <person name="Griffin P.C."/>
            <person name="Schiffer M."/>
            <person name="Pearce S."/>
            <person name="Lee S.F."/>
            <person name="McElroy K."/>
            <person name="Stocker A."/>
            <person name="Shirriffs J."/>
            <person name="Cockerell F."/>
            <person name="Coppin C."/>
            <person name="Sgro C.M."/>
            <person name="Karger A."/>
            <person name="Cain J.W."/>
            <person name="Weber J.A."/>
            <person name="Santpere G."/>
            <person name="Kirschner M.W."/>
            <person name="Hoffmann A.A."/>
            <person name="Oakeshott J.G."/>
            <person name="Zhang G."/>
        </authorList>
    </citation>
    <scope>NUCLEOTIDE SEQUENCE</scope>
    <source>
        <strain evidence="5">BGI-SZ-2011g</strain>
    </source>
</reference>
<dbReference type="Gene3D" id="1.10.246.130">
    <property type="match status" value="1"/>
</dbReference>
<evidence type="ECO:0000313" key="5">
    <source>
        <dbReference type="EMBL" id="KAH8386874.1"/>
    </source>
</evidence>
<dbReference type="InterPro" id="IPR000101">
    <property type="entry name" value="GGT_peptidase"/>
</dbReference>
<dbReference type="GO" id="GO:0006751">
    <property type="term" value="P:glutathione catabolic process"/>
    <property type="evidence" value="ECO:0007669"/>
    <property type="project" value="InterPro"/>
</dbReference>
<name>A0AAD4KA20_9MUSC</name>
<feature type="region of interest" description="Disordered" evidence="4">
    <location>
        <begin position="1"/>
        <end position="22"/>
    </location>
</feature>
<dbReference type="SUPFAM" id="SSF56235">
    <property type="entry name" value="N-terminal nucleophile aminohydrolases (Ntn hydrolases)"/>
    <property type="match status" value="1"/>
</dbReference>
<evidence type="ECO:0000256" key="4">
    <source>
        <dbReference type="SAM" id="MobiDB-lite"/>
    </source>
</evidence>
<comment type="caution">
    <text evidence="5">The sequence shown here is derived from an EMBL/GenBank/DDBJ whole genome shotgun (WGS) entry which is preliminary data.</text>
</comment>
<dbReference type="GO" id="GO:0005886">
    <property type="term" value="C:plasma membrane"/>
    <property type="evidence" value="ECO:0007669"/>
    <property type="project" value="TreeGrafter"/>
</dbReference>
<keyword evidence="1" id="KW-1199">Hemostasis impairing toxin</keyword>
<dbReference type="EMBL" id="JAJJHW010000095">
    <property type="protein sequence ID" value="KAH8386874.1"/>
    <property type="molecule type" value="Genomic_DNA"/>
</dbReference>
<dbReference type="AlphaFoldDB" id="A0AAD4KA20"/>
<organism evidence="5 6">
    <name type="scientific">Drosophila rubida</name>
    <dbReference type="NCBI Taxonomy" id="30044"/>
    <lineage>
        <taxon>Eukaryota</taxon>
        <taxon>Metazoa</taxon>
        <taxon>Ecdysozoa</taxon>
        <taxon>Arthropoda</taxon>
        <taxon>Hexapoda</taxon>
        <taxon>Insecta</taxon>
        <taxon>Pterygota</taxon>
        <taxon>Neoptera</taxon>
        <taxon>Endopterygota</taxon>
        <taxon>Diptera</taxon>
        <taxon>Brachycera</taxon>
        <taxon>Muscomorpha</taxon>
        <taxon>Ephydroidea</taxon>
        <taxon>Drosophilidae</taxon>
        <taxon>Drosophila</taxon>
    </lineage>
</organism>
<dbReference type="Pfam" id="PF01019">
    <property type="entry name" value="G_glu_transpept"/>
    <property type="match status" value="1"/>
</dbReference>
<dbReference type="InterPro" id="IPR043137">
    <property type="entry name" value="GGT_ssub_C"/>
</dbReference>
<dbReference type="InterPro" id="IPR029055">
    <property type="entry name" value="Ntn_hydrolases_N"/>
</dbReference>
<feature type="binding site" evidence="3">
    <location>
        <position position="96"/>
    </location>
    <ligand>
        <name>L-glutamate</name>
        <dbReference type="ChEBI" id="CHEBI:29985"/>
    </ligand>
</feature>
<gene>
    <name evidence="5" type="ORF">KR093_003251</name>
</gene>
<dbReference type="FunFam" id="3.60.20.40:FF:000001">
    <property type="entry name" value="Gamma-glutamyltranspeptidase 1"/>
    <property type="match status" value="1"/>
</dbReference>
<dbReference type="Proteomes" id="UP001200034">
    <property type="component" value="Unassembled WGS sequence"/>
</dbReference>
<protein>
    <recommendedName>
        <fullName evidence="7">Gamma-glutamyltranspeptidase 1</fullName>
    </recommendedName>
</protein>
<feature type="binding site" evidence="3">
    <location>
        <begin position="390"/>
        <end position="392"/>
    </location>
    <ligand>
        <name>L-glutamate</name>
        <dbReference type="ChEBI" id="CHEBI:29985"/>
    </ligand>
</feature>
<keyword evidence="1" id="KW-0800">Toxin</keyword>
<dbReference type="PRINTS" id="PR01210">
    <property type="entry name" value="GGTRANSPTASE"/>
</dbReference>
<evidence type="ECO:0000256" key="2">
    <source>
        <dbReference type="PIRSR" id="PIRSR600101-1"/>
    </source>
</evidence>